<feature type="region of interest" description="Disordered" evidence="1">
    <location>
        <begin position="1"/>
        <end position="53"/>
    </location>
</feature>
<comment type="caution">
    <text evidence="2">The sequence shown here is derived from an EMBL/GenBank/DDBJ whole genome shotgun (WGS) entry which is preliminary data.</text>
</comment>
<evidence type="ECO:0000256" key="1">
    <source>
        <dbReference type="SAM" id="MobiDB-lite"/>
    </source>
</evidence>
<accession>A0ABQ9P974</accession>
<dbReference type="CDD" id="cd20558">
    <property type="entry name" value="CYCLIN_ScPCL7-like"/>
    <property type="match status" value="1"/>
</dbReference>
<dbReference type="SUPFAM" id="SSF47954">
    <property type="entry name" value="Cyclin-like"/>
    <property type="match status" value="1"/>
</dbReference>
<reference evidence="2" key="1">
    <citation type="submission" date="2022-10" db="EMBL/GenBank/DDBJ databases">
        <title>Culturing micro-colonial fungi from biological soil crusts in the Mojave desert and describing Neophaeococcomyces mojavensis, and introducing the new genera and species Taxawa tesnikishii.</title>
        <authorList>
            <person name="Kurbessoian T."/>
            <person name="Stajich J.E."/>
        </authorList>
    </citation>
    <scope>NUCLEOTIDE SEQUENCE</scope>
    <source>
        <strain evidence="2">TK_1</strain>
    </source>
</reference>
<evidence type="ECO:0008006" key="4">
    <source>
        <dbReference type="Google" id="ProtNLM"/>
    </source>
</evidence>
<dbReference type="PANTHER" id="PTHR15615">
    <property type="match status" value="1"/>
</dbReference>
<keyword evidence="3" id="KW-1185">Reference proteome</keyword>
<organism evidence="2 3">
    <name type="scientific">Coniosporium apollinis</name>
    <dbReference type="NCBI Taxonomy" id="61459"/>
    <lineage>
        <taxon>Eukaryota</taxon>
        <taxon>Fungi</taxon>
        <taxon>Dikarya</taxon>
        <taxon>Ascomycota</taxon>
        <taxon>Pezizomycotina</taxon>
        <taxon>Dothideomycetes</taxon>
        <taxon>Dothideomycetes incertae sedis</taxon>
        <taxon>Coniosporium</taxon>
    </lineage>
</organism>
<dbReference type="InterPro" id="IPR013922">
    <property type="entry name" value="Cyclin_PHO80-like"/>
</dbReference>
<sequence>MEQNSETMGATSPSQAGTEPPSPPNPSADTGVIPPIQSPNKDAPSPPAEGQWDVSDVAPETAMKMFCRSLQALALVSGDIPPTPPISRPGTPRSRQAWIEGRARSTSRPATPVPSHDIEAPTFRDVVVGSPEANMSEPFPGDLGADAEPERVQQQAIARRFFCKRPPNVALNEYLIRLQRYCPMSTAVWLAAGVYIYKLSVVEKLVPITNRTLHRLVLASLRVAMKALEDLRYHHERFAGVGGVSVRELKVLEISLCYLLDFDLQVNNETLYSKNLSLQKAAQRAVAFAGRTASNFQPRLPTRTASSATATTSA</sequence>
<name>A0ABQ9P974_9PEZI</name>
<dbReference type="InterPro" id="IPR036915">
    <property type="entry name" value="Cyclin-like_sf"/>
</dbReference>
<dbReference type="EMBL" id="JAPDRL010000001">
    <property type="protein sequence ID" value="KAJ9669816.1"/>
    <property type="molecule type" value="Genomic_DNA"/>
</dbReference>
<gene>
    <name evidence="2" type="ORF">H2201_000202</name>
</gene>
<evidence type="ECO:0000313" key="3">
    <source>
        <dbReference type="Proteomes" id="UP001172684"/>
    </source>
</evidence>
<proteinExistence type="predicted"/>
<evidence type="ECO:0000313" key="2">
    <source>
        <dbReference type="EMBL" id="KAJ9669816.1"/>
    </source>
</evidence>
<protein>
    <recommendedName>
        <fullName evidence="4">Cyclin-domain-containing protein</fullName>
    </recommendedName>
</protein>
<dbReference type="Pfam" id="PF08613">
    <property type="entry name" value="Cyclin"/>
    <property type="match status" value="1"/>
</dbReference>
<feature type="compositionally biased region" description="Polar residues" evidence="1">
    <location>
        <begin position="1"/>
        <end position="17"/>
    </location>
</feature>
<dbReference type="Gene3D" id="1.10.472.10">
    <property type="entry name" value="Cyclin-like"/>
    <property type="match status" value="1"/>
</dbReference>
<dbReference type="Proteomes" id="UP001172684">
    <property type="component" value="Unassembled WGS sequence"/>
</dbReference>
<dbReference type="PANTHER" id="PTHR15615:SF32">
    <property type="entry name" value="PROTEIN KINASE COMPLEX COMPONENT, PUTATIVE (AFU_ORTHOLOGUE AFUA_2G07660)-RELATED"/>
    <property type="match status" value="1"/>
</dbReference>